<evidence type="ECO:0000256" key="4">
    <source>
        <dbReference type="SAM" id="Coils"/>
    </source>
</evidence>
<dbReference type="GO" id="GO:0008233">
    <property type="term" value="F:peptidase activity"/>
    <property type="evidence" value="ECO:0007669"/>
    <property type="project" value="UniProtKB-KW"/>
</dbReference>
<dbReference type="InterPro" id="IPR001584">
    <property type="entry name" value="Integrase_cat-core"/>
</dbReference>
<dbReference type="EMBL" id="BKCJ010296242">
    <property type="protein sequence ID" value="GEZ57920.1"/>
    <property type="molecule type" value="Genomic_DNA"/>
</dbReference>
<sequence>MWTDALIIEEYKSDSDNDSVSNVQEDKEKPSFAFTDSVTHVKTFRENIKQRDTTNNSPKIENHLIKDYDFHEKRIAKQAELTKSKNKVIGQRENRPVWNNVQRVNHQNKFVPSVLLTKTGKFLVNAARQNYSSQAASTRTAIKVNNVRPFVNESRPKRNFYKTRSPNKRPFYKTTAQRTTFSYQKFNAVRNISLNAVRGNGILLLRPQHVVIGDTKEILETKSSTTTVDQSLEKVALKDKGIVDSGCSKHMTGNKAHLANYQEFKGGSVAFEGSNRRITGKGKIKVGRLDFEDVYYVEELKHYNLFFVTQMCDKKNKVLFTETDCLVLSPNFKLLDENQLLLKIPRQHNMYSFNLKNINPFRDLSCLFAKASIDESNKWHRMFGHVNFKNLNKCVKGNLVRGIKREYSNARTPQQNGVAERKNRTFIEAARTMLADSLLPTTFWAEAVNTACYVLNRVLVTKPQNKTPYKLLTIENQANKFAGPKEANNSTGTQANDDQGVSSEEINLHEKHFVVPIWSAYSTTIKSSGDKIEQNTDFKTCEKPVSQVEQIFLEELEKLKRQEKEANDAAESLRKEATHYIQNANPSITNLLNIDIYASPSEGIFTDLSYYDEDLPFGKKPIRTKWVYKNKKDERGVVVRNEARLVTQGHRQEEGIDFDEKSCCNEFEELMKNRFQMSSMGELTFFLGLQVKKKEDGIFISHDKYVAEILKKFDFLSVKTASTPIETQKPLV</sequence>
<dbReference type="PANTHER" id="PTHR42648:SF32">
    <property type="entry name" value="RIBONUCLEASE H-LIKE DOMAIN, GAG-PRE-INTEGRASE DOMAIN PROTEIN-RELATED"/>
    <property type="match status" value="1"/>
</dbReference>
<dbReference type="Pfam" id="PF22936">
    <property type="entry name" value="Pol_BBD"/>
    <property type="match status" value="1"/>
</dbReference>
<keyword evidence="2" id="KW-0479">Metal-binding</keyword>
<dbReference type="InterPro" id="IPR054722">
    <property type="entry name" value="PolX-like_BBD"/>
</dbReference>
<proteinExistence type="predicted"/>
<dbReference type="SUPFAM" id="SSF53098">
    <property type="entry name" value="Ribonuclease H-like"/>
    <property type="match status" value="1"/>
</dbReference>
<dbReference type="Pfam" id="PF07727">
    <property type="entry name" value="RVT_2"/>
    <property type="match status" value="2"/>
</dbReference>
<keyword evidence="1" id="KW-0645">Protease</keyword>
<dbReference type="InterPro" id="IPR036397">
    <property type="entry name" value="RNaseH_sf"/>
</dbReference>
<reference evidence="6" key="1">
    <citation type="journal article" date="2019" name="Sci. Rep.">
        <title>Draft genome of Tanacetum cinerariifolium, the natural source of mosquito coil.</title>
        <authorList>
            <person name="Yamashiro T."/>
            <person name="Shiraishi A."/>
            <person name="Satake H."/>
            <person name="Nakayama K."/>
        </authorList>
    </citation>
    <scope>NUCLEOTIDE SEQUENCE</scope>
</reference>
<dbReference type="Pfam" id="PF13976">
    <property type="entry name" value="gag_pre-integrs"/>
    <property type="match status" value="1"/>
</dbReference>
<feature type="domain" description="Integrase catalytic" evidence="5">
    <location>
        <begin position="402"/>
        <end position="476"/>
    </location>
</feature>
<comment type="caution">
    <text evidence="6">The sequence shown here is derived from an EMBL/GenBank/DDBJ whole genome shotgun (WGS) entry which is preliminary data.</text>
</comment>
<dbReference type="InterPro" id="IPR013103">
    <property type="entry name" value="RVT_2"/>
</dbReference>
<evidence type="ECO:0000256" key="2">
    <source>
        <dbReference type="ARBA" id="ARBA00022723"/>
    </source>
</evidence>
<dbReference type="InterPro" id="IPR025724">
    <property type="entry name" value="GAG-pre-integrase_dom"/>
</dbReference>
<dbReference type="GO" id="GO:0015074">
    <property type="term" value="P:DNA integration"/>
    <property type="evidence" value="ECO:0007669"/>
    <property type="project" value="InterPro"/>
</dbReference>
<dbReference type="PANTHER" id="PTHR42648">
    <property type="entry name" value="TRANSPOSASE, PUTATIVE-RELATED"/>
    <property type="match status" value="1"/>
</dbReference>
<dbReference type="Gene3D" id="3.30.420.10">
    <property type="entry name" value="Ribonuclease H-like superfamily/Ribonuclease H"/>
    <property type="match status" value="1"/>
</dbReference>
<evidence type="ECO:0000313" key="6">
    <source>
        <dbReference type="EMBL" id="GEZ57920.1"/>
    </source>
</evidence>
<keyword evidence="3" id="KW-0378">Hydrolase</keyword>
<evidence type="ECO:0000256" key="3">
    <source>
        <dbReference type="ARBA" id="ARBA00022801"/>
    </source>
</evidence>
<dbReference type="GO" id="GO:0006508">
    <property type="term" value="P:proteolysis"/>
    <property type="evidence" value="ECO:0007669"/>
    <property type="project" value="UniProtKB-KW"/>
</dbReference>
<name>A0A699IIB7_TANCI</name>
<gene>
    <name evidence="6" type="ORF">Tci_529893</name>
</gene>
<dbReference type="GO" id="GO:0046872">
    <property type="term" value="F:metal ion binding"/>
    <property type="evidence" value="ECO:0007669"/>
    <property type="project" value="UniProtKB-KW"/>
</dbReference>
<feature type="coiled-coil region" evidence="4">
    <location>
        <begin position="549"/>
        <end position="576"/>
    </location>
</feature>
<protein>
    <submittedName>
        <fullName evidence="6">Ribonuclease H-like domain-containing protein</fullName>
    </submittedName>
</protein>
<accession>A0A699IIB7</accession>
<keyword evidence="4" id="KW-0175">Coiled coil</keyword>
<dbReference type="InterPro" id="IPR012337">
    <property type="entry name" value="RNaseH-like_sf"/>
</dbReference>
<dbReference type="InterPro" id="IPR039537">
    <property type="entry name" value="Retrotran_Ty1/copia-like"/>
</dbReference>
<dbReference type="GO" id="GO:0003676">
    <property type="term" value="F:nucleic acid binding"/>
    <property type="evidence" value="ECO:0007669"/>
    <property type="project" value="InterPro"/>
</dbReference>
<dbReference type="AlphaFoldDB" id="A0A699IIB7"/>
<evidence type="ECO:0000256" key="1">
    <source>
        <dbReference type="ARBA" id="ARBA00022670"/>
    </source>
</evidence>
<organism evidence="6">
    <name type="scientific">Tanacetum cinerariifolium</name>
    <name type="common">Dalmatian daisy</name>
    <name type="synonym">Chrysanthemum cinerariifolium</name>
    <dbReference type="NCBI Taxonomy" id="118510"/>
    <lineage>
        <taxon>Eukaryota</taxon>
        <taxon>Viridiplantae</taxon>
        <taxon>Streptophyta</taxon>
        <taxon>Embryophyta</taxon>
        <taxon>Tracheophyta</taxon>
        <taxon>Spermatophyta</taxon>
        <taxon>Magnoliopsida</taxon>
        <taxon>eudicotyledons</taxon>
        <taxon>Gunneridae</taxon>
        <taxon>Pentapetalae</taxon>
        <taxon>asterids</taxon>
        <taxon>campanulids</taxon>
        <taxon>Asterales</taxon>
        <taxon>Asteraceae</taxon>
        <taxon>Asteroideae</taxon>
        <taxon>Anthemideae</taxon>
        <taxon>Anthemidinae</taxon>
        <taxon>Tanacetum</taxon>
    </lineage>
</organism>
<evidence type="ECO:0000259" key="5">
    <source>
        <dbReference type="PROSITE" id="PS50994"/>
    </source>
</evidence>
<dbReference type="PROSITE" id="PS50994">
    <property type="entry name" value="INTEGRASE"/>
    <property type="match status" value="1"/>
</dbReference>